<evidence type="ECO:0000256" key="2">
    <source>
        <dbReference type="PIRSR" id="PIRSR004976-51"/>
    </source>
</evidence>
<reference evidence="5" key="1">
    <citation type="journal article" date="2019" name="Microbiology">
        <title>Complete Genome Sequence of an Uncultured Bacterium of the Candidate Phylum Bipolaricaulota.</title>
        <authorList>
            <person name="Kadnikov V.V."/>
            <person name="Mardanov A.V."/>
            <person name="Beletsky A.V."/>
            <person name="Frank Y.A."/>
            <person name="Karnachuk O.V."/>
            <person name="Ravin N.V."/>
        </authorList>
    </citation>
    <scope>NUCLEOTIDE SEQUENCE [LARGE SCALE GENOMIC DNA]</scope>
</reference>
<sequence>MSKKKTKLIFRKVRNANLNYKLIENGDKIGVGVSGGKDSLVLLFFVHMLKIYTPLEFDVIPIYIDLGWEMDISNLRDYCSSLNLNLIEEKTNIKNIVFDIKQESNPCSLCSNLRRGAINRTAKSLNCNKLALGHHLDDAVHTMFMSMIFASQYSVFKPKTYLDRIDITVIRPLIYVSENDIKSYIKTLDVLPIKNPCPVDGYTKRQEVKQLVNEIESKFPGAKQNIINSIENVAADSFWK</sequence>
<dbReference type="KEGG" id="salq:SYNTR_0824"/>
<dbReference type="GO" id="GO:0008033">
    <property type="term" value="P:tRNA processing"/>
    <property type="evidence" value="ECO:0007669"/>
    <property type="project" value="InterPro"/>
</dbReference>
<feature type="binding site" evidence="2">
    <location>
        <begin position="32"/>
        <end position="34"/>
    </location>
    <ligand>
        <name>ATP</name>
        <dbReference type="ChEBI" id="CHEBI:30616"/>
    </ligand>
</feature>
<dbReference type="EMBL" id="CP046457">
    <property type="protein sequence ID" value="QGT99417.1"/>
    <property type="molecule type" value="Genomic_DNA"/>
</dbReference>
<dbReference type="RefSeq" id="WP_156203318.1">
    <property type="nucleotide sequence ID" value="NZ_CP046457.1"/>
</dbReference>
<dbReference type="GO" id="GO:0005524">
    <property type="term" value="F:ATP binding"/>
    <property type="evidence" value="ECO:0007669"/>
    <property type="project" value="UniProtKB-KW"/>
</dbReference>
<dbReference type="GO" id="GO:0016740">
    <property type="term" value="F:transferase activity"/>
    <property type="evidence" value="ECO:0007669"/>
    <property type="project" value="UniProtKB-KW"/>
</dbReference>
<evidence type="ECO:0000256" key="1">
    <source>
        <dbReference type="ARBA" id="ARBA00022679"/>
    </source>
</evidence>
<dbReference type="InterPro" id="IPR011063">
    <property type="entry name" value="TilS/TtcA_N"/>
</dbReference>
<feature type="binding site" evidence="2">
    <location>
        <position position="38"/>
    </location>
    <ligand>
        <name>ATP</name>
        <dbReference type="ChEBI" id="CHEBI:30616"/>
    </ligand>
</feature>
<dbReference type="PIRSF" id="PIRSF004976">
    <property type="entry name" value="ATPase_YdaO"/>
    <property type="match status" value="1"/>
</dbReference>
<evidence type="ECO:0000313" key="5">
    <source>
        <dbReference type="Proteomes" id="UP000426444"/>
    </source>
</evidence>
<feature type="binding site" evidence="2">
    <location>
        <position position="133"/>
    </location>
    <ligand>
        <name>ATP</name>
        <dbReference type="ChEBI" id="CHEBI:30616"/>
    </ligand>
</feature>
<name>A0A6I6DE09_9FIRM</name>
<keyword evidence="5" id="KW-1185">Reference proteome</keyword>
<dbReference type="Proteomes" id="UP000426444">
    <property type="component" value="Chromosome"/>
</dbReference>
<feature type="domain" description="tRNA(Ile)-lysidine/2-thiocytidine synthase N-terminal" evidence="3">
    <location>
        <begin position="29"/>
        <end position="190"/>
    </location>
</feature>
<dbReference type="InterPro" id="IPR014729">
    <property type="entry name" value="Rossmann-like_a/b/a_fold"/>
</dbReference>
<dbReference type="AlphaFoldDB" id="A0A6I6DE09"/>
<dbReference type="Pfam" id="PF01171">
    <property type="entry name" value="ATP_bind_3"/>
    <property type="match status" value="1"/>
</dbReference>
<keyword evidence="2" id="KW-0547">Nucleotide-binding</keyword>
<accession>A0A6I6DE09</accession>
<dbReference type="PANTHER" id="PTHR43686">
    <property type="entry name" value="SULFURTRANSFERASE-RELATED"/>
    <property type="match status" value="1"/>
</dbReference>
<dbReference type="Gene3D" id="3.40.50.620">
    <property type="entry name" value="HUPs"/>
    <property type="match status" value="1"/>
</dbReference>
<dbReference type="CDD" id="cd24138">
    <property type="entry name" value="TtcA-like"/>
    <property type="match status" value="1"/>
</dbReference>
<dbReference type="InterPro" id="IPR035107">
    <property type="entry name" value="tRNA_thiolation_TtcA_Ctu1"/>
</dbReference>
<feature type="binding site" evidence="2">
    <location>
        <position position="64"/>
    </location>
    <ligand>
        <name>ATP</name>
        <dbReference type="ChEBI" id="CHEBI:30616"/>
    </ligand>
</feature>
<keyword evidence="1" id="KW-0808">Transferase</keyword>
<dbReference type="OrthoDB" id="9801054at2"/>
<proteinExistence type="predicted"/>
<feature type="binding site" evidence="2">
    <location>
        <position position="138"/>
    </location>
    <ligand>
        <name>ATP</name>
        <dbReference type="ChEBI" id="CHEBI:30616"/>
    </ligand>
</feature>
<organism evidence="4 5">
    <name type="scientific">Candidatus Syntrophocurvum alkaliphilum</name>
    <dbReference type="NCBI Taxonomy" id="2293317"/>
    <lineage>
        <taxon>Bacteria</taxon>
        <taxon>Bacillati</taxon>
        <taxon>Bacillota</taxon>
        <taxon>Clostridia</taxon>
        <taxon>Eubacteriales</taxon>
        <taxon>Syntrophomonadaceae</taxon>
        <taxon>Candidatus Syntrophocurvum</taxon>
    </lineage>
</organism>
<evidence type="ECO:0000313" key="4">
    <source>
        <dbReference type="EMBL" id="QGT99417.1"/>
    </source>
</evidence>
<keyword evidence="2" id="KW-0067">ATP-binding</keyword>
<dbReference type="SUPFAM" id="SSF52402">
    <property type="entry name" value="Adenine nucleotide alpha hydrolases-like"/>
    <property type="match status" value="1"/>
</dbReference>
<dbReference type="PANTHER" id="PTHR43686:SF1">
    <property type="entry name" value="AMINOTRAN_5 DOMAIN-CONTAINING PROTEIN"/>
    <property type="match status" value="1"/>
</dbReference>
<gene>
    <name evidence="4" type="ORF">SYNTR_0824</name>
</gene>
<protein>
    <submittedName>
        <fullName evidence="4">tRNA-(Cytosine32)-2-thiocytidine synthetase TtcA</fullName>
    </submittedName>
</protein>
<evidence type="ECO:0000259" key="3">
    <source>
        <dbReference type="Pfam" id="PF01171"/>
    </source>
</evidence>